<keyword evidence="1" id="KW-1133">Transmembrane helix</keyword>
<gene>
    <name evidence="2" type="ORF">HINF_LOCUS64136</name>
    <name evidence="3" type="ORF">HINF_LOCUS7236</name>
</gene>
<keyword evidence="4" id="KW-1185">Reference proteome</keyword>
<sequence>MIKRQVYGSKQLVSRGDQWGYTNQAALVNNGIPRNIIMDIFEVDSAIVTPDINFNIIEDQSKTYGGVGMPPVLVLNYPDHNIIKNISKADLFLSFTNLENKIVQDTVQSDDVLQIYLSIRELIIYWDISKTAQNTDWILFACYAIAFIITYTMTRKYGLEKYLRQRFHVLNQMVHQAR</sequence>
<name>A0AA86RKX8_9EUKA</name>
<evidence type="ECO:0000256" key="1">
    <source>
        <dbReference type="SAM" id="Phobius"/>
    </source>
</evidence>
<reference evidence="2" key="1">
    <citation type="submission" date="2023-06" db="EMBL/GenBank/DDBJ databases">
        <authorList>
            <person name="Kurt Z."/>
        </authorList>
    </citation>
    <scope>NUCLEOTIDE SEQUENCE</scope>
</reference>
<proteinExistence type="predicted"/>
<dbReference type="EMBL" id="CAXDID020000015">
    <property type="protein sequence ID" value="CAL5982650.1"/>
    <property type="molecule type" value="Genomic_DNA"/>
</dbReference>
<organism evidence="2">
    <name type="scientific">Hexamita inflata</name>
    <dbReference type="NCBI Taxonomy" id="28002"/>
    <lineage>
        <taxon>Eukaryota</taxon>
        <taxon>Metamonada</taxon>
        <taxon>Diplomonadida</taxon>
        <taxon>Hexamitidae</taxon>
        <taxon>Hexamitinae</taxon>
        <taxon>Hexamita</taxon>
    </lineage>
</organism>
<keyword evidence="1" id="KW-0812">Transmembrane</keyword>
<reference evidence="3 4" key="2">
    <citation type="submission" date="2024-07" db="EMBL/GenBank/DDBJ databases">
        <authorList>
            <person name="Akdeniz Z."/>
        </authorList>
    </citation>
    <scope>NUCLEOTIDE SEQUENCE [LARGE SCALE GENOMIC DNA]</scope>
</reference>
<feature type="transmembrane region" description="Helical" evidence="1">
    <location>
        <begin position="137"/>
        <end position="154"/>
    </location>
</feature>
<evidence type="ECO:0000313" key="2">
    <source>
        <dbReference type="EMBL" id="CAI9976491.1"/>
    </source>
</evidence>
<dbReference type="EMBL" id="CATOUU010001174">
    <property type="protein sequence ID" value="CAI9976491.1"/>
    <property type="molecule type" value="Genomic_DNA"/>
</dbReference>
<dbReference type="AlphaFoldDB" id="A0AA86RKX8"/>
<protein>
    <submittedName>
        <fullName evidence="3">Hypothetical_protein</fullName>
    </submittedName>
</protein>
<keyword evidence="1" id="KW-0472">Membrane</keyword>
<dbReference type="Proteomes" id="UP001642409">
    <property type="component" value="Unassembled WGS sequence"/>
</dbReference>
<evidence type="ECO:0000313" key="3">
    <source>
        <dbReference type="EMBL" id="CAL5982650.1"/>
    </source>
</evidence>
<accession>A0AA86RKX8</accession>
<comment type="caution">
    <text evidence="2">The sequence shown here is derived from an EMBL/GenBank/DDBJ whole genome shotgun (WGS) entry which is preliminary data.</text>
</comment>
<evidence type="ECO:0000313" key="4">
    <source>
        <dbReference type="Proteomes" id="UP001642409"/>
    </source>
</evidence>